<dbReference type="EMBL" id="SIUB01000003">
    <property type="protein sequence ID" value="TBN53550.1"/>
    <property type="molecule type" value="Genomic_DNA"/>
</dbReference>
<dbReference type="SUPFAM" id="SSF51182">
    <property type="entry name" value="RmlC-like cupins"/>
    <property type="match status" value="1"/>
</dbReference>
<dbReference type="InterPro" id="IPR014710">
    <property type="entry name" value="RmlC-like_jellyroll"/>
</dbReference>
<organism evidence="3 4">
    <name type="scientific">Hansschlegelia quercus</name>
    <dbReference type="NCBI Taxonomy" id="2528245"/>
    <lineage>
        <taxon>Bacteria</taxon>
        <taxon>Pseudomonadati</taxon>
        <taxon>Pseudomonadota</taxon>
        <taxon>Alphaproteobacteria</taxon>
        <taxon>Hyphomicrobiales</taxon>
        <taxon>Methylopilaceae</taxon>
        <taxon>Hansschlegelia</taxon>
    </lineage>
</organism>
<dbReference type="InterPro" id="IPR050807">
    <property type="entry name" value="TransReg_Diox_bact_type"/>
</dbReference>
<evidence type="ECO:0000313" key="4">
    <source>
        <dbReference type="Proteomes" id="UP000291613"/>
    </source>
</evidence>
<comment type="caution">
    <text evidence="3">The sequence shown here is derived from an EMBL/GenBank/DDBJ whole genome shotgun (WGS) entry which is preliminary data.</text>
</comment>
<dbReference type="Pfam" id="PF01381">
    <property type="entry name" value="HTH_3"/>
    <property type="match status" value="1"/>
</dbReference>
<dbReference type="CDD" id="cd00093">
    <property type="entry name" value="HTH_XRE"/>
    <property type="match status" value="1"/>
</dbReference>
<keyword evidence="1" id="KW-0238">DNA-binding</keyword>
<sequence length="189" mass="21113">MAQPDPTEDIIPPRIGNRLRAWRRRKEMTLEQLAQATGLNKGFLSRIENDAKTPSIDTLLKLARTLDVSVGQLFGEQIDDAEIHLVRAQPSKGPEPKKGYAFVPLSPPGQTPRTEAFLMYPPLRFKDTGQAEHSGEESLFVVEGQIEIKFADRTLSMTAGDYLQFPGHLVHQMRRIGPRATILIVVSKS</sequence>
<dbReference type="Gene3D" id="2.60.120.10">
    <property type="entry name" value="Jelly Rolls"/>
    <property type="match status" value="1"/>
</dbReference>
<dbReference type="AlphaFoldDB" id="A0A4Q9GNW3"/>
<dbReference type="InterPro" id="IPR011051">
    <property type="entry name" value="RmlC_Cupin_sf"/>
</dbReference>
<dbReference type="PANTHER" id="PTHR46797">
    <property type="entry name" value="HTH-TYPE TRANSCRIPTIONAL REGULATOR"/>
    <property type="match status" value="1"/>
</dbReference>
<dbReference type="Pfam" id="PF07883">
    <property type="entry name" value="Cupin_2"/>
    <property type="match status" value="1"/>
</dbReference>
<dbReference type="SUPFAM" id="SSF47413">
    <property type="entry name" value="lambda repressor-like DNA-binding domains"/>
    <property type="match status" value="1"/>
</dbReference>
<dbReference type="CDD" id="cd02209">
    <property type="entry name" value="cupin_XRE_C"/>
    <property type="match status" value="1"/>
</dbReference>
<dbReference type="RefSeq" id="WP_131002475.1">
    <property type="nucleotide sequence ID" value="NZ_JBHSZR010000003.1"/>
</dbReference>
<accession>A0A4Q9GNW3</accession>
<dbReference type="GO" id="GO:0003700">
    <property type="term" value="F:DNA-binding transcription factor activity"/>
    <property type="evidence" value="ECO:0007669"/>
    <property type="project" value="TreeGrafter"/>
</dbReference>
<dbReference type="PROSITE" id="PS50943">
    <property type="entry name" value="HTH_CROC1"/>
    <property type="match status" value="1"/>
</dbReference>
<dbReference type="Proteomes" id="UP000291613">
    <property type="component" value="Unassembled WGS sequence"/>
</dbReference>
<dbReference type="SMART" id="SM00530">
    <property type="entry name" value="HTH_XRE"/>
    <property type="match status" value="1"/>
</dbReference>
<keyword evidence="4" id="KW-1185">Reference proteome</keyword>
<name>A0A4Q9GNW3_9HYPH</name>
<dbReference type="InterPro" id="IPR010982">
    <property type="entry name" value="Lambda_DNA-bd_dom_sf"/>
</dbReference>
<dbReference type="OrthoDB" id="9805356at2"/>
<dbReference type="PANTHER" id="PTHR46797:SF1">
    <property type="entry name" value="METHYLPHOSPHONATE SYNTHASE"/>
    <property type="match status" value="1"/>
</dbReference>
<dbReference type="InterPro" id="IPR001387">
    <property type="entry name" value="Cro/C1-type_HTH"/>
</dbReference>
<dbReference type="InterPro" id="IPR013096">
    <property type="entry name" value="Cupin_2"/>
</dbReference>
<protein>
    <submittedName>
        <fullName evidence="3">Helix-turn-helix domain-containing protein</fullName>
    </submittedName>
</protein>
<evidence type="ECO:0000259" key="2">
    <source>
        <dbReference type="PROSITE" id="PS50943"/>
    </source>
</evidence>
<dbReference type="GO" id="GO:0005829">
    <property type="term" value="C:cytosol"/>
    <property type="evidence" value="ECO:0007669"/>
    <property type="project" value="TreeGrafter"/>
</dbReference>
<dbReference type="Gene3D" id="1.10.260.40">
    <property type="entry name" value="lambda repressor-like DNA-binding domains"/>
    <property type="match status" value="1"/>
</dbReference>
<dbReference type="GO" id="GO:0003677">
    <property type="term" value="F:DNA binding"/>
    <property type="evidence" value="ECO:0007669"/>
    <property type="project" value="UniProtKB-KW"/>
</dbReference>
<evidence type="ECO:0000313" key="3">
    <source>
        <dbReference type="EMBL" id="TBN53550.1"/>
    </source>
</evidence>
<feature type="domain" description="HTH cro/C1-type" evidence="2">
    <location>
        <begin position="19"/>
        <end position="73"/>
    </location>
</feature>
<evidence type="ECO:0000256" key="1">
    <source>
        <dbReference type="ARBA" id="ARBA00023125"/>
    </source>
</evidence>
<proteinExistence type="predicted"/>
<reference evidence="3 4" key="1">
    <citation type="submission" date="2019-02" db="EMBL/GenBank/DDBJ databases">
        <title>Hansschlegelia quercus sp. nov., a novel methylotrophic bacterium from buds of oak (Quercus robur L.).</title>
        <authorList>
            <person name="Agafonova N.V."/>
            <person name="Kaparullina E.N."/>
            <person name="Grouzdev D.S."/>
            <person name="Doronina N.V."/>
        </authorList>
    </citation>
    <scope>NUCLEOTIDE SEQUENCE [LARGE SCALE GENOMIC DNA]</scope>
    <source>
        <strain evidence="3 4">Dub</strain>
    </source>
</reference>
<gene>
    <name evidence="3" type="ORF">EYR15_06950</name>
</gene>